<evidence type="ECO:0000313" key="1">
    <source>
        <dbReference type="EMBL" id="MQM09765.1"/>
    </source>
</evidence>
<reference evidence="1" key="1">
    <citation type="submission" date="2017-07" db="EMBL/GenBank/DDBJ databases">
        <title>Taro Niue Genome Assembly and Annotation.</title>
        <authorList>
            <person name="Atibalentja N."/>
            <person name="Keating K."/>
            <person name="Fields C.J."/>
        </authorList>
    </citation>
    <scope>NUCLEOTIDE SEQUENCE</scope>
    <source>
        <strain evidence="1">Niue_2</strain>
        <tissue evidence="1">Leaf</tissue>
    </source>
</reference>
<accession>A0A843WYZ8</accession>
<gene>
    <name evidence="1" type="ORF">Taro_042641</name>
</gene>
<protein>
    <submittedName>
        <fullName evidence="1">Uncharacterized protein</fullName>
    </submittedName>
</protein>
<dbReference type="AlphaFoldDB" id="A0A843WYZ8"/>
<keyword evidence="2" id="KW-1185">Reference proteome</keyword>
<evidence type="ECO:0000313" key="2">
    <source>
        <dbReference type="Proteomes" id="UP000652761"/>
    </source>
</evidence>
<dbReference type="EMBL" id="NMUH01004466">
    <property type="protein sequence ID" value="MQM09765.1"/>
    <property type="molecule type" value="Genomic_DNA"/>
</dbReference>
<comment type="caution">
    <text evidence="1">The sequence shown here is derived from an EMBL/GenBank/DDBJ whole genome shotgun (WGS) entry which is preliminary data.</text>
</comment>
<proteinExistence type="predicted"/>
<name>A0A843WYZ8_COLES</name>
<feature type="non-terminal residue" evidence="1">
    <location>
        <position position="1"/>
    </location>
</feature>
<sequence>LHSFPHKVGRAAAAAAAAAAPPPHLFQTAERAGRRAENVGSGGEAMRVLPNRAVLHFHDPSLQRAVLGAHGRVGGQARRRTCRRAHGRACRRALLQGHVRTCVDVAARTRAGAYRRARMARGSQVRLEGAREWLRDGADPAPARDGALANREGGTAWLATCWGVPWVANAEAGRGVQLGHGRGAAGAVGRRRAL</sequence>
<organism evidence="1 2">
    <name type="scientific">Colocasia esculenta</name>
    <name type="common">Wild taro</name>
    <name type="synonym">Arum esculentum</name>
    <dbReference type="NCBI Taxonomy" id="4460"/>
    <lineage>
        <taxon>Eukaryota</taxon>
        <taxon>Viridiplantae</taxon>
        <taxon>Streptophyta</taxon>
        <taxon>Embryophyta</taxon>
        <taxon>Tracheophyta</taxon>
        <taxon>Spermatophyta</taxon>
        <taxon>Magnoliopsida</taxon>
        <taxon>Liliopsida</taxon>
        <taxon>Araceae</taxon>
        <taxon>Aroideae</taxon>
        <taxon>Colocasieae</taxon>
        <taxon>Colocasia</taxon>
    </lineage>
</organism>
<dbReference type="Proteomes" id="UP000652761">
    <property type="component" value="Unassembled WGS sequence"/>
</dbReference>